<proteinExistence type="predicted"/>
<dbReference type="AlphaFoldDB" id="A0AAV4TQC6"/>
<accession>A0AAV4TQC6</accession>
<organism evidence="3 4">
    <name type="scientific">Caerostris extrusa</name>
    <name type="common">Bark spider</name>
    <name type="synonym">Caerostris bankana</name>
    <dbReference type="NCBI Taxonomy" id="172846"/>
    <lineage>
        <taxon>Eukaryota</taxon>
        <taxon>Metazoa</taxon>
        <taxon>Ecdysozoa</taxon>
        <taxon>Arthropoda</taxon>
        <taxon>Chelicerata</taxon>
        <taxon>Arachnida</taxon>
        <taxon>Araneae</taxon>
        <taxon>Araneomorphae</taxon>
        <taxon>Entelegynae</taxon>
        <taxon>Araneoidea</taxon>
        <taxon>Araneidae</taxon>
        <taxon>Caerostris</taxon>
    </lineage>
</organism>
<dbReference type="EMBL" id="BPLR01011704">
    <property type="protein sequence ID" value="GIY48340.1"/>
    <property type="molecule type" value="Genomic_DNA"/>
</dbReference>
<evidence type="ECO:0000256" key="2">
    <source>
        <dbReference type="SAM" id="Phobius"/>
    </source>
</evidence>
<feature type="compositionally biased region" description="Acidic residues" evidence="1">
    <location>
        <begin position="81"/>
        <end position="94"/>
    </location>
</feature>
<reference evidence="3 4" key="1">
    <citation type="submission" date="2021-06" db="EMBL/GenBank/DDBJ databases">
        <title>Caerostris extrusa draft genome.</title>
        <authorList>
            <person name="Kono N."/>
            <person name="Arakawa K."/>
        </authorList>
    </citation>
    <scope>NUCLEOTIDE SEQUENCE [LARGE SCALE GENOMIC DNA]</scope>
</reference>
<gene>
    <name evidence="3" type="primary">AVEN_260197_1</name>
    <name evidence="3" type="ORF">CEXT_612001</name>
</gene>
<keyword evidence="4" id="KW-1185">Reference proteome</keyword>
<name>A0AAV4TQC6_CAEEX</name>
<feature type="compositionally biased region" description="Basic and acidic residues" evidence="1">
    <location>
        <begin position="48"/>
        <end position="61"/>
    </location>
</feature>
<feature type="compositionally biased region" description="Polar residues" evidence="1">
    <location>
        <begin position="66"/>
        <end position="80"/>
    </location>
</feature>
<keyword evidence="2" id="KW-1133">Transmembrane helix</keyword>
<feature type="compositionally biased region" description="Polar residues" evidence="1">
    <location>
        <begin position="32"/>
        <end position="46"/>
    </location>
</feature>
<keyword evidence="2" id="KW-0812">Transmembrane</keyword>
<evidence type="ECO:0000313" key="4">
    <source>
        <dbReference type="Proteomes" id="UP001054945"/>
    </source>
</evidence>
<sequence length="420" mass="48171">MSEASKSHLESINETKEHEESATVESFDTDDSNLVHTTAQNTSSVIENELKENNDRVKKEYLQPPDSATLQTDSNQLPQESETETSDAEFDSDGQPDPISKLPHLMTNTHQEKFSDEKYVNSFEDEGNSNLKAQSEFPNNAHERIQESEFPNYVLERIQKSEFPNNVREQITESEFDTSNNNSSLSMDEGRELNSEMSYVHAQNQKQRESADCGILECLEDNDLADSKDYDGDLITPVIEDEEDDYKIDNIRSASNQSESSLNSTLLRNFTEHANNQSAFEYVENIGFNVREVIHIIKTDSNVRAYILNNIILYLPVLICDILLWMVTVKLIRHIRRQIIVKQEASAERPKDQQDKEEDSVDKIPQLKSLIKSKRLGKIATMNIKIVALNFHSWILIKKFGILQVKIANFIFRNLNFVCK</sequence>
<feature type="transmembrane region" description="Helical" evidence="2">
    <location>
        <begin position="311"/>
        <end position="332"/>
    </location>
</feature>
<evidence type="ECO:0000313" key="3">
    <source>
        <dbReference type="EMBL" id="GIY48340.1"/>
    </source>
</evidence>
<evidence type="ECO:0000256" key="1">
    <source>
        <dbReference type="SAM" id="MobiDB-lite"/>
    </source>
</evidence>
<dbReference type="Proteomes" id="UP001054945">
    <property type="component" value="Unassembled WGS sequence"/>
</dbReference>
<feature type="compositionally biased region" description="Basic and acidic residues" evidence="1">
    <location>
        <begin position="1"/>
        <end position="21"/>
    </location>
</feature>
<keyword evidence="2" id="KW-0472">Membrane</keyword>
<feature type="region of interest" description="Disordered" evidence="1">
    <location>
        <begin position="1"/>
        <end position="103"/>
    </location>
</feature>
<protein>
    <submittedName>
        <fullName evidence="3">Uncharacterized protein</fullName>
    </submittedName>
</protein>
<comment type="caution">
    <text evidence="3">The sequence shown here is derived from an EMBL/GenBank/DDBJ whole genome shotgun (WGS) entry which is preliminary data.</text>
</comment>